<name>A0ABR7C458_9BACE</name>
<dbReference type="Proteomes" id="UP000600230">
    <property type="component" value="Unassembled WGS sequence"/>
</dbReference>
<keyword evidence="3" id="KW-1185">Reference proteome</keyword>
<dbReference type="RefSeq" id="WP_186905928.1">
    <property type="nucleotide sequence ID" value="NZ_JACOOG010000001.1"/>
</dbReference>
<dbReference type="PANTHER" id="PTHR22916:SF3">
    <property type="entry name" value="UDP-GLCNAC:BETAGAL BETA-1,3-N-ACETYLGLUCOSAMINYLTRANSFERASE-LIKE PROTEIN 1"/>
    <property type="match status" value="1"/>
</dbReference>
<dbReference type="InterPro" id="IPR029044">
    <property type="entry name" value="Nucleotide-diphossugar_trans"/>
</dbReference>
<evidence type="ECO:0000259" key="1">
    <source>
        <dbReference type="Pfam" id="PF00535"/>
    </source>
</evidence>
<dbReference type="InterPro" id="IPR001173">
    <property type="entry name" value="Glyco_trans_2-like"/>
</dbReference>
<feature type="domain" description="Glycosyltransferase 2-like" evidence="1">
    <location>
        <begin position="7"/>
        <end position="135"/>
    </location>
</feature>
<accession>A0ABR7C458</accession>
<proteinExistence type="predicted"/>
<gene>
    <name evidence="2" type="ORF">H8S53_14325</name>
</gene>
<evidence type="ECO:0000313" key="2">
    <source>
        <dbReference type="EMBL" id="MBC5592392.1"/>
    </source>
</evidence>
<dbReference type="Pfam" id="PF00535">
    <property type="entry name" value="Glycos_transf_2"/>
    <property type="match status" value="1"/>
</dbReference>
<dbReference type="Gene3D" id="3.90.550.10">
    <property type="entry name" value="Spore Coat Polysaccharide Biosynthesis Protein SpsA, Chain A"/>
    <property type="match status" value="1"/>
</dbReference>
<reference evidence="2 3" key="1">
    <citation type="submission" date="2020-08" db="EMBL/GenBank/DDBJ databases">
        <title>Genome public.</title>
        <authorList>
            <person name="Liu C."/>
            <person name="Sun Q."/>
        </authorList>
    </citation>
    <scope>NUCLEOTIDE SEQUENCE [LARGE SCALE GENOMIC DNA]</scope>
    <source>
        <strain evidence="2 3">NSJ-21</strain>
    </source>
</reference>
<organism evidence="2 3">
    <name type="scientific">Bacteroides parvus</name>
    <dbReference type="NCBI Taxonomy" id="2763025"/>
    <lineage>
        <taxon>Bacteria</taxon>
        <taxon>Pseudomonadati</taxon>
        <taxon>Bacteroidota</taxon>
        <taxon>Bacteroidia</taxon>
        <taxon>Bacteroidales</taxon>
        <taxon>Bacteroidaceae</taxon>
        <taxon>Bacteroides</taxon>
    </lineage>
</organism>
<sequence>MANKVLTIAIPTYNMEKFISRCLDSLLILNINDVEILVINDGSRDNSSKIAHEYQEKYPLSIKVIDKENGNYGSCINVALSVATGKYFRILDADDYFDNKSFANYVDMLKNIDVDVVMTHCTYIYENKKKIHQIVNAPKFGEVMVLDEYCCNKLAHDFVMHKITYSLEAVRKSKYEHLEGISYTDIEYVLYPLSKAKTIICLDLELYQYNLGRSGQTVSFKHKIQHVDDLKKIIIKILNTFIPNELEAVRLLQEKYISGVIGGYYHILLVLQPLDTQSKLLLRSMDCAIENNMPNLLILIDNISSVGIPFIKIWHKYHKALPISKLYKLAYKLFYGLG</sequence>
<dbReference type="SUPFAM" id="SSF53448">
    <property type="entry name" value="Nucleotide-diphospho-sugar transferases"/>
    <property type="match status" value="1"/>
</dbReference>
<dbReference type="CDD" id="cd00761">
    <property type="entry name" value="Glyco_tranf_GTA_type"/>
    <property type="match status" value="1"/>
</dbReference>
<protein>
    <submittedName>
        <fullName evidence="2">Glycosyltransferase</fullName>
    </submittedName>
</protein>
<evidence type="ECO:0000313" key="3">
    <source>
        <dbReference type="Proteomes" id="UP000600230"/>
    </source>
</evidence>
<comment type="caution">
    <text evidence="2">The sequence shown here is derived from an EMBL/GenBank/DDBJ whole genome shotgun (WGS) entry which is preliminary data.</text>
</comment>
<dbReference type="PANTHER" id="PTHR22916">
    <property type="entry name" value="GLYCOSYLTRANSFERASE"/>
    <property type="match status" value="1"/>
</dbReference>
<dbReference type="EMBL" id="JACOOG010000001">
    <property type="protein sequence ID" value="MBC5592392.1"/>
    <property type="molecule type" value="Genomic_DNA"/>
</dbReference>